<dbReference type="Gene3D" id="3.40.630.190">
    <property type="entry name" value="LCP protein"/>
    <property type="match status" value="1"/>
</dbReference>
<evidence type="ECO:0000256" key="2">
    <source>
        <dbReference type="SAM" id="MobiDB-lite"/>
    </source>
</evidence>
<evidence type="ECO:0000259" key="4">
    <source>
        <dbReference type="Pfam" id="PF03816"/>
    </source>
</evidence>
<evidence type="ECO:0000313" key="7">
    <source>
        <dbReference type="Proteomes" id="UP001432062"/>
    </source>
</evidence>
<dbReference type="NCBIfam" id="TIGR00350">
    <property type="entry name" value="lytR_cpsA_psr"/>
    <property type="match status" value="1"/>
</dbReference>
<reference evidence="6" key="1">
    <citation type="submission" date="2022-10" db="EMBL/GenBank/DDBJ databases">
        <title>The complete genomes of actinobacterial strains from the NBC collection.</title>
        <authorList>
            <person name="Joergensen T.S."/>
            <person name="Alvarez Arevalo M."/>
            <person name="Sterndorff E.B."/>
            <person name="Faurdal D."/>
            <person name="Vuksanovic O."/>
            <person name="Mourched A.-S."/>
            <person name="Charusanti P."/>
            <person name="Shaw S."/>
            <person name="Blin K."/>
            <person name="Weber T."/>
        </authorList>
    </citation>
    <scope>NUCLEOTIDE SEQUENCE</scope>
    <source>
        <strain evidence="6">NBC_01482</strain>
    </source>
</reference>
<dbReference type="Pfam" id="PF13399">
    <property type="entry name" value="LytR_C"/>
    <property type="match status" value="1"/>
</dbReference>
<dbReference type="PANTHER" id="PTHR33392:SF6">
    <property type="entry name" value="POLYISOPRENYL-TEICHOIC ACID--PEPTIDOGLYCAN TEICHOIC ACID TRANSFERASE TAGU"/>
    <property type="match status" value="1"/>
</dbReference>
<dbReference type="Pfam" id="PF03816">
    <property type="entry name" value="LytR_cpsA_psr"/>
    <property type="match status" value="1"/>
</dbReference>
<feature type="compositionally biased region" description="Low complexity" evidence="2">
    <location>
        <begin position="257"/>
        <end position="271"/>
    </location>
</feature>
<feature type="compositionally biased region" description="Low complexity" evidence="2">
    <location>
        <begin position="104"/>
        <end position="115"/>
    </location>
</feature>
<dbReference type="InterPro" id="IPR050922">
    <property type="entry name" value="LytR/CpsA/Psr_CW_biosynth"/>
</dbReference>
<feature type="region of interest" description="Disordered" evidence="2">
    <location>
        <begin position="1"/>
        <end position="272"/>
    </location>
</feature>
<keyword evidence="3" id="KW-1133">Transmembrane helix</keyword>
<keyword evidence="7" id="KW-1185">Reference proteome</keyword>
<protein>
    <submittedName>
        <fullName evidence="6">LCP family protein</fullName>
    </submittedName>
</protein>
<dbReference type="InterPro" id="IPR027381">
    <property type="entry name" value="LytR/CpsA/Psr_C"/>
</dbReference>
<evidence type="ECO:0000259" key="5">
    <source>
        <dbReference type="Pfam" id="PF13399"/>
    </source>
</evidence>
<proteinExistence type="inferred from homology"/>
<sequence>MGDDRHGQSPRPGGRAPWERYPTADYTEQDGARSSRRARHTDPDSGSTPLTVQDLVQKVDNERSGRRRRSTTPDAPPTHANRAAPKPPESAARQADTPPRKSSAPAARQADAPPRTSAMPTGRKADAPRTSATPAGRKADAPPRTSAMPAGRNADAPRTSSTPAGRKTDAPRTSSTPAGRKTDAPRTTATPAAKADAARRSAASPVVDDIAGTPTTARTGKRRASTVSGKEPPEVVTDVIPPVEETPRPKKRTIGWPTTDPDAPKTAAASTRVGLSRLAASRQRRNKRLQVAGRATLTICAVVALLVTGGGWSYLRSTANGFTQVSALDDNPEDVVDSGAQLGDENYLLVGTDTRAGVNGQVGAGTLDDAEGSRADTVMLVNIPKNRSRVVVVSFPRDLDVSRPQCNGWDNDKAEYTNEVFPAAMGDKLNAVYALAGPKCLVNVIRKMTGLSIGHFIGIDFAGFEAMVDQVGGVDVCTPKPIIDGILGTVLENSGHQHISGETALNYVRARHVYGEERSDYDRINRQQRFLASLLRGALSSRVLFDPGKLNGFISAFTSHTFVDKVQPTDLLTLGRSLQKVDAGAVTFLTIPTAGTTSYGNEIPRDSDIKAIFRAVIDDQPLPGEKKSTPAPGSIPSSQPTPPKLTAVDPSSVSLLVSNGSETPGAANKAATKLGNQGFQIYNTGNYSGGNSEVATKVRFGPGHEAEAATVASSIPGATMEQSNSLGGIVEVVIGADNPTIRTPTPVGDPISNVSVTMASAEPVTLPSDLEHVNAADETCK</sequence>
<feature type="domain" description="Cell envelope-related transcriptional attenuator" evidence="4">
    <location>
        <begin position="374"/>
        <end position="536"/>
    </location>
</feature>
<feature type="region of interest" description="Disordered" evidence="2">
    <location>
        <begin position="620"/>
        <end position="649"/>
    </location>
</feature>
<evidence type="ECO:0000313" key="6">
    <source>
        <dbReference type="EMBL" id="WUV50576.1"/>
    </source>
</evidence>
<name>A0ABZ1Z884_9NOCA</name>
<dbReference type="PANTHER" id="PTHR33392">
    <property type="entry name" value="POLYISOPRENYL-TEICHOIC ACID--PEPTIDOGLYCAN TEICHOIC ACID TRANSFERASE TAGU"/>
    <property type="match status" value="1"/>
</dbReference>
<evidence type="ECO:0000256" key="1">
    <source>
        <dbReference type="ARBA" id="ARBA00006068"/>
    </source>
</evidence>
<comment type="similarity">
    <text evidence="1">Belongs to the LytR/CpsA/Psr (LCP) family.</text>
</comment>
<evidence type="ECO:0000256" key="3">
    <source>
        <dbReference type="SAM" id="Phobius"/>
    </source>
</evidence>
<dbReference type="Proteomes" id="UP001432062">
    <property type="component" value="Chromosome"/>
</dbReference>
<dbReference type="EMBL" id="CP109441">
    <property type="protein sequence ID" value="WUV50576.1"/>
    <property type="molecule type" value="Genomic_DNA"/>
</dbReference>
<keyword evidence="3" id="KW-0812">Transmembrane</keyword>
<organism evidence="6 7">
    <name type="scientific">Nocardia vinacea</name>
    <dbReference type="NCBI Taxonomy" id="96468"/>
    <lineage>
        <taxon>Bacteria</taxon>
        <taxon>Bacillati</taxon>
        <taxon>Actinomycetota</taxon>
        <taxon>Actinomycetes</taxon>
        <taxon>Mycobacteriales</taxon>
        <taxon>Nocardiaceae</taxon>
        <taxon>Nocardia</taxon>
    </lineage>
</organism>
<accession>A0ABZ1Z884</accession>
<gene>
    <name evidence="6" type="ORF">OG563_21685</name>
</gene>
<feature type="transmembrane region" description="Helical" evidence="3">
    <location>
        <begin position="291"/>
        <end position="315"/>
    </location>
</feature>
<dbReference type="InterPro" id="IPR004474">
    <property type="entry name" value="LytR_CpsA_psr"/>
</dbReference>
<feature type="compositionally biased region" description="Low complexity" evidence="2">
    <location>
        <begin position="185"/>
        <end position="204"/>
    </location>
</feature>
<keyword evidence="3" id="KW-0472">Membrane</keyword>
<feature type="domain" description="LytR/CpsA/Psr regulator C-terminal" evidence="5">
    <location>
        <begin position="653"/>
        <end position="737"/>
    </location>
</feature>
<dbReference type="Gene3D" id="3.30.70.2390">
    <property type="match status" value="1"/>
</dbReference>